<feature type="domain" description="YqaJ viral recombinase" evidence="1">
    <location>
        <begin position="18"/>
        <end position="174"/>
    </location>
</feature>
<dbReference type="InterPro" id="IPR011604">
    <property type="entry name" value="PDDEXK-like_dom_sf"/>
</dbReference>
<evidence type="ECO:0000313" key="2">
    <source>
        <dbReference type="EMBL" id="WVX67738.1"/>
    </source>
</evidence>
<dbReference type="Proteomes" id="UP001330434">
    <property type="component" value="Plasmid pBealeia1"/>
</dbReference>
<keyword evidence="3" id="KW-1185">Reference proteome</keyword>
<protein>
    <submittedName>
        <fullName evidence="2">YqaJ-like viral recombinase domain protein</fullName>
    </submittedName>
</protein>
<dbReference type="InterPro" id="IPR019080">
    <property type="entry name" value="YqaJ_viral_recombinase"/>
</dbReference>
<gene>
    <name evidence="2" type="ORF">Bealeia1_01955</name>
</gene>
<geneLocation type="plasmid" evidence="2 3">
    <name>pBealeia1</name>
</geneLocation>
<evidence type="ECO:0000313" key="3">
    <source>
        <dbReference type="Proteomes" id="UP001330434"/>
    </source>
</evidence>
<reference evidence="2 3" key="1">
    <citation type="journal article" date="2024" name="Environ. Microbiol.">
        <title>Novel evolutionary insights on the interactions of the Holosporales (Alphaproteobacteria) with eukaryotic hosts from comparative genomics.</title>
        <authorList>
            <person name="Giovannini M."/>
            <person name="Petroni G."/>
            <person name="Castelli M."/>
        </authorList>
    </citation>
    <scope>NUCLEOTIDE SEQUENCE [LARGE SCALE GENOMIC DNA]</scope>
    <source>
        <strain evidence="2 3">US_Bl 15I1</strain>
    </source>
</reference>
<proteinExistence type="predicted"/>
<dbReference type="Pfam" id="PF09588">
    <property type="entry name" value="YqaJ"/>
    <property type="match status" value="1"/>
</dbReference>
<name>A0ABZ2C9R3_9PROT</name>
<keyword evidence="2" id="KW-0614">Plasmid</keyword>
<accession>A0ABZ2C9R3</accession>
<dbReference type="InterPro" id="IPR011335">
    <property type="entry name" value="Restrct_endonuc-II-like"/>
</dbReference>
<evidence type="ECO:0000259" key="1">
    <source>
        <dbReference type="Pfam" id="PF09588"/>
    </source>
</evidence>
<dbReference type="RefSeq" id="WP_331256851.1">
    <property type="nucleotide sequence ID" value="NZ_CP133271.1"/>
</dbReference>
<organism evidence="2 3">
    <name type="scientific">Candidatus Bealeia paramacronuclearis</name>
    <dbReference type="NCBI Taxonomy" id="1921001"/>
    <lineage>
        <taxon>Bacteria</taxon>
        <taxon>Pseudomonadati</taxon>
        <taxon>Pseudomonadota</taxon>
        <taxon>Alphaproteobacteria</taxon>
        <taxon>Holosporales</taxon>
        <taxon>Holosporaceae</taxon>
        <taxon>Candidatus Bealeia</taxon>
    </lineage>
</organism>
<dbReference type="Gene3D" id="3.90.320.10">
    <property type="match status" value="1"/>
</dbReference>
<dbReference type="SUPFAM" id="SSF52980">
    <property type="entry name" value="Restriction endonuclease-like"/>
    <property type="match status" value="1"/>
</dbReference>
<sequence>MNTTIIRTTGLSKQARQERRHWIHASDVAPILGVSPFKTAYEVFIEKTMDLPELEEDSTTSQQEWGLRLEGSIIQAYRESTGYHLHIGRWPQRAQKVWKEASLPFRGTPDALVLNEKASRDPSLWQPVRGLEIKTTDAFNAKGWGLTGTRWDGSDLESCPVPYHYYIQVLSYMILFDVKAWDLAVLIGGNDYRLYHLEWHQETAELILATLKDFYNRYMRTKTEPPCDYSAPGVQTILSRLYTPQEDTEITLDDAAAAIAYEAHAMCQLSKSAADKAKALKAQLRHLMKTASLGYLPCGGRVSLTQTRDGAHRMTFRIDQGEE</sequence>
<dbReference type="EMBL" id="CP133271">
    <property type="protein sequence ID" value="WVX67738.1"/>
    <property type="molecule type" value="Genomic_DNA"/>
</dbReference>